<dbReference type="PROSITE" id="PS51257">
    <property type="entry name" value="PROKAR_LIPOPROTEIN"/>
    <property type="match status" value="1"/>
</dbReference>
<evidence type="ECO:0000313" key="3">
    <source>
        <dbReference type="Proteomes" id="UP001497045"/>
    </source>
</evidence>
<evidence type="ECO:0000313" key="2">
    <source>
        <dbReference type="EMBL" id="MEL1250622.1"/>
    </source>
</evidence>
<gene>
    <name evidence="2" type="ORF">AAEO60_08065</name>
</gene>
<accession>A0ABU9IDX8</accession>
<dbReference type="RefSeq" id="WP_341673138.1">
    <property type="nucleotide sequence ID" value="NZ_JBBYHV010000001.1"/>
</dbReference>
<dbReference type="Proteomes" id="UP001497045">
    <property type="component" value="Unassembled WGS sequence"/>
</dbReference>
<protein>
    <recommendedName>
        <fullName evidence="4">DUF885 domain-containing protein</fullName>
    </recommendedName>
</protein>
<feature type="chain" id="PRO_5047064010" description="DUF885 domain-containing protein" evidence="1">
    <location>
        <begin position="17"/>
        <end position="434"/>
    </location>
</feature>
<sequence length="434" mass="48263">MFRKTILAFASLTALASCTTMPGVSPPSLDVIARQYLALQLAIGEKDPGYVDAYYGPPELAEQAAANDAQTTLPMLQARVVALEGTLRLVNPAPGTPDAARVRYLRAMLNSAKVRLRVLRGEDIPFQDEAEGLFGVRPELVDLSTLDAVLERIEAVVPGDAGDGPLYQRINAFQDRFIIPEDRLREVIDTAVAECRRRTLEHVDLPASESFVLSLVTDKPWGGFNYYQGNYRSVIEINTDLPTRLDRAVDVGCHEAYPGHHVYSTLIERDLTRGRGWIENSLLPLYSPRAIISEGSARYAKTMVFPGDEKMVFERDVLAPMAGIDTGELADYVALNALLGELQPAYYTIAAGYLDGDMSREETIDLSMRYRLLNRERAEQSLRFFDTYRSYVINYGMGEDLVAAHVEAAGADMDARWDRFTAILNSPTLPEDLR</sequence>
<keyword evidence="1" id="KW-0732">Signal</keyword>
<evidence type="ECO:0008006" key="4">
    <source>
        <dbReference type="Google" id="ProtNLM"/>
    </source>
</evidence>
<name>A0ABU9IDX8_9SPHN</name>
<comment type="caution">
    <text evidence="2">The sequence shown here is derived from an EMBL/GenBank/DDBJ whole genome shotgun (WGS) entry which is preliminary data.</text>
</comment>
<evidence type="ECO:0000256" key="1">
    <source>
        <dbReference type="SAM" id="SignalP"/>
    </source>
</evidence>
<keyword evidence="3" id="KW-1185">Reference proteome</keyword>
<organism evidence="2 3">
    <name type="scientific">Aurantiacibacter gilvus</name>
    <dbReference type="NCBI Taxonomy" id="3139141"/>
    <lineage>
        <taxon>Bacteria</taxon>
        <taxon>Pseudomonadati</taxon>
        <taxon>Pseudomonadota</taxon>
        <taxon>Alphaproteobacteria</taxon>
        <taxon>Sphingomonadales</taxon>
        <taxon>Erythrobacteraceae</taxon>
        <taxon>Aurantiacibacter</taxon>
    </lineage>
</organism>
<reference evidence="2 3" key="1">
    <citation type="submission" date="2024-04" db="EMBL/GenBank/DDBJ databases">
        <title>Aurantiacibacter sp. DGU6 16S ribosomal RNA gene Genome sequencing and assembly.</title>
        <authorList>
            <person name="Park S."/>
        </authorList>
    </citation>
    <scope>NUCLEOTIDE SEQUENCE [LARGE SCALE GENOMIC DNA]</scope>
    <source>
        <strain evidence="2 3">DGU6</strain>
    </source>
</reference>
<proteinExistence type="predicted"/>
<feature type="signal peptide" evidence="1">
    <location>
        <begin position="1"/>
        <end position="16"/>
    </location>
</feature>
<dbReference type="EMBL" id="JBBYHV010000001">
    <property type="protein sequence ID" value="MEL1250622.1"/>
    <property type="molecule type" value="Genomic_DNA"/>
</dbReference>